<dbReference type="SUPFAM" id="SSF52540">
    <property type="entry name" value="P-loop containing nucleoside triphosphate hydrolases"/>
    <property type="match status" value="1"/>
</dbReference>
<proteinExistence type="predicted"/>
<dbReference type="PANTHER" id="PTHR46644">
    <property type="entry name" value="DNA REPAIR PROTEIN XRCC2"/>
    <property type="match status" value="1"/>
</dbReference>
<accession>A0ABM1IBH1</accession>
<dbReference type="InterPro" id="IPR013632">
    <property type="entry name" value="Rad51_C"/>
</dbReference>
<feature type="domain" description="RecA family profile 1" evidence="1">
    <location>
        <begin position="13"/>
        <end position="215"/>
    </location>
</feature>
<evidence type="ECO:0000313" key="3">
    <source>
        <dbReference type="RefSeq" id="XP_015177558.1"/>
    </source>
</evidence>
<reference evidence="3" key="1">
    <citation type="submission" date="2025-08" db="UniProtKB">
        <authorList>
            <consortium name="RefSeq"/>
        </authorList>
    </citation>
    <scope>IDENTIFICATION</scope>
    <source>
        <tissue evidence="3">Whole body</tissue>
    </source>
</reference>
<organism evidence="2 3">
    <name type="scientific">Polistes dominula</name>
    <name type="common">European paper wasp</name>
    <name type="synonym">Vespa dominula</name>
    <dbReference type="NCBI Taxonomy" id="743375"/>
    <lineage>
        <taxon>Eukaryota</taxon>
        <taxon>Metazoa</taxon>
        <taxon>Ecdysozoa</taxon>
        <taxon>Arthropoda</taxon>
        <taxon>Hexapoda</taxon>
        <taxon>Insecta</taxon>
        <taxon>Pterygota</taxon>
        <taxon>Neoptera</taxon>
        <taxon>Endopterygota</taxon>
        <taxon>Hymenoptera</taxon>
        <taxon>Apocrita</taxon>
        <taxon>Aculeata</taxon>
        <taxon>Vespoidea</taxon>
        <taxon>Vespidae</taxon>
        <taxon>Polistinae</taxon>
        <taxon>Polistini</taxon>
        <taxon>Polistes</taxon>
    </lineage>
</organism>
<sequence length="273" mass="31197">MQSNLETGLQLIARLRKNLCVSEFDNILFFNGLTNTDIIEITGNVSSGKSLLLANILAKCILPDKYDDIHIKGLAASAVLINTDCHFQISKLIKIMSTIVADLCKSVNIKKVTNETINKIINGVLDNLIVINCYEKDQFLLTLHTLENIFFYNEKIVILAIDSISAYYWQNRESNDIKSIDSYVFNLIKLIQTITSQYNVITLYTRPSSLTINDVKTKKILFTNFSKELNYVIHLFKSTDSEKHLCLAESRKKKRILNYMINSGVIKWITEKD</sequence>
<dbReference type="Pfam" id="PF08423">
    <property type="entry name" value="Rad51"/>
    <property type="match status" value="1"/>
</dbReference>
<gene>
    <name evidence="3" type="primary">LOC107066984</name>
</gene>
<dbReference type="InterPro" id="IPR030547">
    <property type="entry name" value="XRCC2"/>
</dbReference>
<name>A0ABM1IBH1_POLDO</name>
<dbReference type="CDD" id="cd19490">
    <property type="entry name" value="XRCC2"/>
    <property type="match status" value="1"/>
</dbReference>
<dbReference type="GeneID" id="107066984"/>
<dbReference type="Gene3D" id="3.40.50.300">
    <property type="entry name" value="P-loop containing nucleotide triphosphate hydrolases"/>
    <property type="match status" value="1"/>
</dbReference>
<dbReference type="Proteomes" id="UP000694924">
    <property type="component" value="Unplaced"/>
</dbReference>
<dbReference type="PROSITE" id="PS50162">
    <property type="entry name" value="RECA_2"/>
    <property type="match status" value="1"/>
</dbReference>
<keyword evidence="2" id="KW-1185">Reference proteome</keyword>
<dbReference type="PANTHER" id="PTHR46644:SF2">
    <property type="entry name" value="DNA REPAIR PROTEIN XRCC2"/>
    <property type="match status" value="1"/>
</dbReference>
<dbReference type="InterPro" id="IPR027417">
    <property type="entry name" value="P-loop_NTPase"/>
</dbReference>
<evidence type="ECO:0000259" key="1">
    <source>
        <dbReference type="PROSITE" id="PS50162"/>
    </source>
</evidence>
<dbReference type="RefSeq" id="XP_015177558.1">
    <property type="nucleotide sequence ID" value="XM_015322072.1"/>
</dbReference>
<evidence type="ECO:0000313" key="2">
    <source>
        <dbReference type="Proteomes" id="UP000694924"/>
    </source>
</evidence>
<protein>
    <submittedName>
        <fullName evidence="3">DNA repair protein XRCC2</fullName>
    </submittedName>
</protein>
<dbReference type="InterPro" id="IPR020588">
    <property type="entry name" value="RecA_ATP-bd"/>
</dbReference>